<feature type="transmembrane region" description="Helical" evidence="1">
    <location>
        <begin position="6"/>
        <end position="26"/>
    </location>
</feature>
<accession>A0AAU8B496</accession>
<dbReference type="EMBL" id="PP511744">
    <property type="protein sequence ID" value="XCD07048.1"/>
    <property type="molecule type" value="Genomic_DNA"/>
</dbReference>
<evidence type="ECO:0000256" key="1">
    <source>
        <dbReference type="SAM" id="Phobius"/>
    </source>
</evidence>
<keyword evidence="1" id="KW-1133">Transmembrane helix</keyword>
<keyword evidence="1" id="KW-0812">Transmembrane</keyword>
<evidence type="ECO:0000313" key="3">
    <source>
        <dbReference type="EMBL" id="XCD07048.1"/>
    </source>
</evidence>
<evidence type="ECO:0000313" key="2">
    <source>
        <dbReference type="EMBL" id="XCD05474.1"/>
    </source>
</evidence>
<sequence length="213" mass="22958">MDWGSAIGGIASAAGSIGDLFTGGYFSRKAWQRQKEAMKNAHQWEVADLRKAGLNPVLSGMGGSGASTGGLTSPMVESNFSGAAKDAFQNALSVATAKNVQADTELKESQKYAQDAQKRMYDYQAAINAENAYSLYRENRFWDKNLVSYSLGKYNQAVPGLGLAAGAIGMGLNSAKGVEDRYRGRDELIETHPWIVYHGYIDGVGKNSNNGRK</sequence>
<reference evidence="3" key="1">
    <citation type="submission" date="2024-03" db="EMBL/GenBank/DDBJ databases">
        <title>Diverse circular DNA viruses in blood, oral, and fecal samples of captive lemurs.</title>
        <authorList>
            <person name="Paietta E.N."/>
            <person name="Kraberger S."/>
            <person name="Lund M.C."/>
            <person name="Custer J.M."/>
            <person name="Vargas K.M."/>
            <person name="Ehmke E.E."/>
            <person name="Yoder A.D."/>
            <person name="Varsani A."/>
        </authorList>
    </citation>
    <scope>NUCLEOTIDE SEQUENCE</scope>
    <source>
        <strain evidence="2">Duke_24FS_91</strain>
        <strain evidence="3">Duke_26_73</strain>
    </source>
</reference>
<keyword evidence="1" id="KW-0472">Membrane</keyword>
<name>A0AAU8B496_9VIRU</name>
<organism evidence="3">
    <name type="scientific">Dulem virus 149</name>
    <dbReference type="NCBI Taxonomy" id="3145626"/>
    <lineage>
        <taxon>Viruses</taxon>
        <taxon>Monodnaviria</taxon>
        <taxon>Sangervirae</taxon>
        <taxon>Phixviricota</taxon>
        <taxon>Malgrandaviricetes</taxon>
        <taxon>Petitvirales</taxon>
        <taxon>Microviridae</taxon>
        <taxon>Microvirus</taxon>
    </lineage>
</organism>
<proteinExistence type="predicted"/>
<protein>
    <submittedName>
        <fullName evidence="3">DNA pilot protein</fullName>
    </submittedName>
</protein>
<dbReference type="EMBL" id="PP511564">
    <property type="protein sequence ID" value="XCD05474.1"/>
    <property type="molecule type" value="Genomic_DNA"/>
</dbReference>